<dbReference type="EMBL" id="LQQO01000021">
    <property type="protein sequence ID" value="KZE13524.1"/>
    <property type="molecule type" value="Genomic_DNA"/>
</dbReference>
<protein>
    <submittedName>
        <fullName evidence="1">Uncharacterized protein</fullName>
    </submittedName>
</protein>
<comment type="caution">
    <text evidence="1">The sequence shown here is derived from an EMBL/GenBank/DDBJ whole genome shotgun (WGS) entry which is preliminary data.</text>
</comment>
<sequence length="107" mass="11818">MSELIAAILAGTDKAQKTAAAQTRKIASRGLDAHLPVCRDLAGFDRMTLADSVEHPALALIEAQTYWVISRVISKVIYRVRIRSMLAQRPLIAVFMRPRCSPARPFG</sequence>
<dbReference type="Proteomes" id="UP000076609">
    <property type="component" value="Unassembled WGS sequence"/>
</dbReference>
<accession>A0ABR5YCL8</accession>
<proteinExistence type="predicted"/>
<name>A0ABR5YCL8_9SPHN</name>
<keyword evidence="2" id="KW-1185">Reference proteome</keyword>
<gene>
    <name evidence="1" type="ORF">AVT10_16110</name>
</gene>
<reference evidence="2" key="1">
    <citation type="submission" date="2016-01" db="EMBL/GenBank/DDBJ databases">
        <title>Draft genome of Chromobacterium sp. F49.</title>
        <authorList>
            <person name="Hong K.W."/>
        </authorList>
    </citation>
    <scope>NUCLEOTIDE SEQUENCE [LARGE SCALE GENOMIC DNA]</scope>
    <source>
        <strain evidence="2">CN3</strain>
    </source>
</reference>
<organism evidence="1 2">
    <name type="scientific">Sphingomonas hankookensis</name>
    <dbReference type="NCBI Taxonomy" id="563996"/>
    <lineage>
        <taxon>Bacteria</taxon>
        <taxon>Pseudomonadati</taxon>
        <taxon>Pseudomonadota</taxon>
        <taxon>Alphaproteobacteria</taxon>
        <taxon>Sphingomonadales</taxon>
        <taxon>Sphingomonadaceae</taxon>
        <taxon>Sphingomonas</taxon>
    </lineage>
</organism>
<evidence type="ECO:0000313" key="1">
    <source>
        <dbReference type="EMBL" id="KZE13524.1"/>
    </source>
</evidence>
<evidence type="ECO:0000313" key="2">
    <source>
        <dbReference type="Proteomes" id="UP000076609"/>
    </source>
</evidence>